<evidence type="ECO:0000313" key="8">
    <source>
        <dbReference type="Proteomes" id="UP000029224"/>
    </source>
</evidence>
<dbReference type="GO" id="GO:0016829">
    <property type="term" value="F:lyase activity"/>
    <property type="evidence" value="ECO:0007669"/>
    <property type="project" value="UniProtKB-KW"/>
</dbReference>
<reference evidence="7 8" key="1">
    <citation type="submission" date="2014-09" db="EMBL/GenBank/DDBJ databases">
        <title>Vibrio maritimus JCM 19240. (C210) whole genome shotgun sequence.</title>
        <authorList>
            <person name="Sawabe T."/>
            <person name="Meirelles P."/>
            <person name="Nakanishi M."/>
            <person name="Sayaka M."/>
            <person name="Hattori M."/>
            <person name="Ohkuma M."/>
        </authorList>
    </citation>
    <scope>NUCLEOTIDE SEQUENCE [LARGE SCALE GENOMIC DNA]</scope>
    <source>
        <strain evidence="7 8">JCM 19240</strain>
    </source>
</reference>
<dbReference type="SUPFAM" id="SSF48230">
    <property type="entry name" value="Chondroitin AC/alginate lyase"/>
    <property type="match status" value="1"/>
</dbReference>
<dbReference type="EMBL" id="BBMT01000007">
    <property type="protein sequence ID" value="GAL35732.1"/>
    <property type="molecule type" value="Genomic_DNA"/>
</dbReference>
<dbReference type="AlphaFoldDB" id="A0A090TXX5"/>
<name>A0A090TXX5_9VIBR</name>
<comment type="caution">
    <text evidence="7">The sequence shown here is derived from an EMBL/GenBank/DDBJ whole genome shotgun (WGS) entry which is preliminary data.</text>
</comment>
<dbReference type="Gene3D" id="1.50.10.100">
    <property type="entry name" value="Chondroitin AC/alginate lyase"/>
    <property type="match status" value="1"/>
</dbReference>
<dbReference type="GO" id="GO:0042597">
    <property type="term" value="C:periplasmic space"/>
    <property type="evidence" value="ECO:0007669"/>
    <property type="project" value="UniProtKB-SubCell"/>
</dbReference>
<dbReference type="Pfam" id="PF07940">
    <property type="entry name" value="Hepar_II_III_C"/>
    <property type="match status" value="1"/>
</dbReference>
<reference evidence="7 8" key="2">
    <citation type="submission" date="2014-09" db="EMBL/GenBank/DDBJ databases">
        <authorList>
            <consortium name="NBRP consortium"/>
            <person name="Sawabe T."/>
            <person name="Meirelles P."/>
            <person name="Nakanishi M."/>
            <person name="Sayaka M."/>
            <person name="Hattori M."/>
            <person name="Ohkuma M."/>
        </authorList>
    </citation>
    <scope>NUCLEOTIDE SEQUENCE [LARGE SCALE GENOMIC DNA]</scope>
    <source>
        <strain evidence="7 8">JCM 19240</strain>
    </source>
</reference>
<evidence type="ECO:0000259" key="6">
    <source>
        <dbReference type="Pfam" id="PF07940"/>
    </source>
</evidence>
<keyword evidence="3" id="KW-0574">Periplasm</keyword>
<feature type="domain" description="Heparinase II/III-like C-terminal" evidence="6">
    <location>
        <begin position="373"/>
        <end position="508"/>
    </location>
</feature>
<proteinExistence type="predicted"/>
<evidence type="ECO:0000259" key="5">
    <source>
        <dbReference type="Pfam" id="PF05426"/>
    </source>
</evidence>
<dbReference type="OrthoDB" id="9772435at2"/>
<comment type="subcellular location">
    <subcellularLocation>
        <location evidence="1">Periplasm</location>
    </subcellularLocation>
</comment>
<dbReference type="PANTHER" id="PTHR39210:SF1">
    <property type="entry name" value="HEPARIN-SULFATE LYASE"/>
    <property type="match status" value="1"/>
</dbReference>
<evidence type="ECO:0000256" key="2">
    <source>
        <dbReference type="ARBA" id="ARBA00022729"/>
    </source>
</evidence>
<organism evidence="7 8">
    <name type="scientific">Vibrio maritimus</name>
    <dbReference type="NCBI Taxonomy" id="990268"/>
    <lineage>
        <taxon>Bacteria</taxon>
        <taxon>Pseudomonadati</taxon>
        <taxon>Pseudomonadota</taxon>
        <taxon>Gammaproteobacteria</taxon>
        <taxon>Vibrionales</taxon>
        <taxon>Vibrionaceae</taxon>
        <taxon>Vibrio</taxon>
    </lineage>
</organism>
<keyword evidence="2" id="KW-0732">Signal</keyword>
<evidence type="ECO:0000256" key="1">
    <source>
        <dbReference type="ARBA" id="ARBA00004418"/>
    </source>
</evidence>
<evidence type="ECO:0000313" key="7">
    <source>
        <dbReference type="EMBL" id="GAL35732.1"/>
    </source>
</evidence>
<keyword evidence="4" id="KW-0456">Lyase</keyword>
<sequence length="679" mass="77274">MIQFSEQQIQSIKQRASEQTIAQLIEDNRVVLNSDTLVPTDGRATWNLYYFCPEHGVRLTWDREKPLSHCCPVDDKEFTGEPYDGAWWRWLNGLNAKACYDLGLLWNLTGEQRFFDKVKDILLQSAKYYPDYEVHGGIPYNGPGKANAQTLCEANCHLDLARGYDFIRKQLTPDEQSYIEQRLLREGADFLMEYRTDQLHNHEMKINATIGVIGLILEESRYIDFALNTDYGIHYQLNNGCSEEGMWFEGSIHYHYYALQALLNFEKIAYSTPHSVSSNPNFLKILKFPLNLVLNTGDFPRLNDCIAGQERITHSHLFEFAYAQYPCDEFASVLTSIYQNISRDNIDALLYGVDELPKAAPLQCQSIHTAQAGVTIHYDQSNDHSLLVKHSPYGGEHDHYDRLGLIIVRNGKEILPDLGTTGYGAELHYGYYKNTATHNTLVVNQQNQSPIDPTLLHFSDSPVCKVIDTLADWNQPPAEVDSHTIEQWDSQAYQNVVFRRILFCVGEAYVEANLVANPHQQQLDLTYHVRGEHTDTDSFENCSNLLPGALNRMTNTRQLSSVSAHSHRYAIEGQTPFSQRMVFSSPCDVLIGEAPDNPATSNLAYTLVRSNATALNTLVLHDLSENAELLLEDVSWSDTEITFSINQDGNKTIITYNLHSHSLRTHCWQPERDNLAYSE</sequence>
<evidence type="ECO:0000256" key="3">
    <source>
        <dbReference type="ARBA" id="ARBA00022764"/>
    </source>
</evidence>
<protein>
    <submittedName>
        <fullName evidence="7">Uncharacterized protein</fullName>
    </submittedName>
</protein>
<feature type="domain" description="Alginate lyase" evidence="5">
    <location>
        <begin position="96"/>
        <end position="268"/>
    </location>
</feature>
<dbReference type="InterPro" id="IPR008929">
    <property type="entry name" value="Chondroitin_lyas"/>
</dbReference>
<dbReference type="Gene3D" id="2.70.98.70">
    <property type="match status" value="1"/>
</dbReference>
<dbReference type="InterPro" id="IPR008397">
    <property type="entry name" value="Alginate_lyase_dom"/>
</dbReference>
<dbReference type="Pfam" id="PF05426">
    <property type="entry name" value="Alginate_lyase"/>
    <property type="match status" value="1"/>
</dbReference>
<dbReference type="InterPro" id="IPR012480">
    <property type="entry name" value="Hepar_II_III_C"/>
</dbReference>
<keyword evidence="8" id="KW-1185">Reference proteome</keyword>
<dbReference type="Proteomes" id="UP000029224">
    <property type="component" value="Unassembled WGS sequence"/>
</dbReference>
<dbReference type="PANTHER" id="PTHR39210">
    <property type="entry name" value="HEPARIN-SULFATE LYASE"/>
    <property type="match status" value="1"/>
</dbReference>
<accession>A0A090TXX5</accession>
<gene>
    <name evidence="7" type="ORF">JCM19240_579</name>
</gene>
<evidence type="ECO:0000256" key="4">
    <source>
        <dbReference type="ARBA" id="ARBA00023239"/>
    </source>
</evidence>